<keyword evidence="1" id="KW-0175">Coiled coil</keyword>
<keyword evidence="4" id="KW-1185">Reference proteome</keyword>
<evidence type="ECO:0000313" key="3">
    <source>
        <dbReference type="EMBL" id="KAG7392670.1"/>
    </source>
</evidence>
<dbReference type="EMBL" id="JAGDFM010000009">
    <property type="protein sequence ID" value="KAG7392670.1"/>
    <property type="molecule type" value="Genomic_DNA"/>
</dbReference>
<dbReference type="OrthoDB" id="126454at2759"/>
<dbReference type="AlphaFoldDB" id="A0A8T1WKY9"/>
<organism evidence="3 4">
    <name type="scientific">Phytophthora pseudosyringae</name>
    <dbReference type="NCBI Taxonomy" id="221518"/>
    <lineage>
        <taxon>Eukaryota</taxon>
        <taxon>Sar</taxon>
        <taxon>Stramenopiles</taxon>
        <taxon>Oomycota</taxon>
        <taxon>Peronosporomycetes</taxon>
        <taxon>Peronosporales</taxon>
        <taxon>Peronosporaceae</taxon>
        <taxon>Phytophthora</taxon>
    </lineage>
</organism>
<evidence type="ECO:0000256" key="1">
    <source>
        <dbReference type="SAM" id="Coils"/>
    </source>
</evidence>
<name>A0A8T1WKY9_9STRA</name>
<feature type="region of interest" description="Disordered" evidence="2">
    <location>
        <begin position="13"/>
        <end position="40"/>
    </location>
</feature>
<reference evidence="3" key="1">
    <citation type="submission" date="2021-02" db="EMBL/GenBank/DDBJ databases">
        <authorList>
            <person name="Palmer J.M."/>
        </authorList>
    </citation>
    <scope>NUCLEOTIDE SEQUENCE</scope>
    <source>
        <strain evidence="3">SCRP734</strain>
    </source>
</reference>
<protein>
    <submittedName>
        <fullName evidence="3">Uncharacterized protein</fullName>
    </submittedName>
</protein>
<evidence type="ECO:0000313" key="4">
    <source>
        <dbReference type="Proteomes" id="UP000694044"/>
    </source>
</evidence>
<accession>A0A8T1WKY9</accession>
<evidence type="ECO:0000256" key="2">
    <source>
        <dbReference type="SAM" id="MobiDB-lite"/>
    </source>
</evidence>
<gene>
    <name evidence="3" type="ORF">PHYPSEUDO_015058</name>
</gene>
<comment type="caution">
    <text evidence="3">The sequence shown here is derived from an EMBL/GenBank/DDBJ whole genome shotgun (WGS) entry which is preliminary data.</text>
</comment>
<feature type="coiled-coil region" evidence="1">
    <location>
        <begin position="202"/>
        <end position="236"/>
    </location>
</feature>
<sequence length="271" mass="31052">MLPLQLVLRPERAESAWPSPPRTHARKRRNSVSSLTRRASNPRCRTPLVLCSVQQSNGSPPPKTFSRRRSRHLVIRQSPWMTLDGLSISDLPLVFIHYCSSVVEAVVSTTTAIAQSVYETASTMLQSWWSGKHEEEDTTTLEVVERQSYEGIDDILAENNRLKRMLEFAMTSHVIMNEATSVLEDGADLWMKRAEDVVDAKVHEAEQERDALTLQLEGLQEQLEDKDQEIERLRDGFVWATENLNAKEDQICELYERLEHYEVHLKAAKVV</sequence>
<dbReference type="Proteomes" id="UP000694044">
    <property type="component" value="Unassembled WGS sequence"/>
</dbReference>
<proteinExistence type="predicted"/>